<dbReference type="SUPFAM" id="SSF48452">
    <property type="entry name" value="TPR-like"/>
    <property type="match status" value="1"/>
</dbReference>
<name>A3IX15_9CHRO</name>
<evidence type="ECO:0000256" key="2">
    <source>
        <dbReference type="ARBA" id="ARBA00022803"/>
    </source>
</evidence>
<dbReference type="PROSITE" id="PS50005">
    <property type="entry name" value="TPR"/>
    <property type="match status" value="2"/>
</dbReference>
<organism evidence="4 5">
    <name type="scientific">Crocosphaera chwakensis CCY0110</name>
    <dbReference type="NCBI Taxonomy" id="391612"/>
    <lineage>
        <taxon>Bacteria</taxon>
        <taxon>Bacillati</taxon>
        <taxon>Cyanobacteriota</taxon>
        <taxon>Cyanophyceae</taxon>
        <taxon>Oscillatoriophycideae</taxon>
        <taxon>Chroococcales</taxon>
        <taxon>Aphanothecaceae</taxon>
        <taxon>Crocosphaera</taxon>
        <taxon>Crocosphaera chwakensis</taxon>
    </lineage>
</organism>
<dbReference type="InterPro" id="IPR019734">
    <property type="entry name" value="TPR_rpt"/>
</dbReference>
<comment type="caution">
    <text evidence="4">The sequence shown here is derived from an EMBL/GenBank/DDBJ whole genome shotgun (WGS) entry which is preliminary data.</text>
</comment>
<dbReference type="Pfam" id="PF13424">
    <property type="entry name" value="TPR_12"/>
    <property type="match status" value="1"/>
</dbReference>
<dbReference type="InterPro" id="IPR047150">
    <property type="entry name" value="SGT"/>
</dbReference>
<evidence type="ECO:0000256" key="1">
    <source>
        <dbReference type="ARBA" id="ARBA00022737"/>
    </source>
</evidence>
<dbReference type="InterPro" id="IPR011990">
    <property type="entry name" value="TPR-like_helical_dom_sf"/>
</dbReference>
<dbReference type="EMBL" id="AAXW01000059">
    <property type="protein sequence ID" value="EAZ88957.1"/>
    <property type="molecule type" value="Genomic_DNA"/>
</dbReference>
<evidence type="ECO:0000256" key="3">
    <source>
        <dbReference type="PROSITE-ProRule" id="PRU00339"/>
    </source>
</evidence>
<dbReference type="PROSITE" id="PS50293">
    <property type="entry name" value="TPR_REGION"/>
    <property type="match status" value="1"/>
</dbReference>
<feature type="repeat" description="TPR" evidence="3">
    <location>
        <begin position="74"/>
        <end position="107"/>
    </location>
</feature>
<dbReference type="GO" id="GO:0016020">
    <property type="term" value="C:membrane"/>
    <property type="evidence" value="ECO:0007669"/>
    <property type="project" value="TreeGrafter"/>
</dbReference>
<feature type="repeat" description="TPR" evidence="3">
    <location>
        <begin position="108"/>
        <end position="141"/>
    </location>
</feature>
<dbReference type="GO" id="GO:0006620">
    <property type="term" value="P:post-translational protein targeting to endoplasmic reticulum membrane"/>
    <property type="evidence" value="ECO:0007669"/>
    <property type="project" value="TreeGrafter"/>
</dbReference>
<keyword evidence="2 3" id="KW-0802">TPR repeat</keyword>
<protein>
    <submittedName>
        <fullName evidence="4">TPR repeat</fullName>
    </submittedName>
</protein>
<dbReference type="AlphaFoldDB" id="A3IX15"/>
<proteinExistence type="predicted"/>
<accession>A3IX15</accession>
<dbReference type="Pfam" id="PF13174">
    <property type="entry name" value="TPR_6"/>
    <property type="match status" value="1"/>
</dbReference>
<dbReference type="GO" id="GO:0072380">
    <property type="term" value="C:TRC complex"/>
    <property type="evidence" value="ECO:0007669"/>
    <property type="project" value="TreeGrafter"/>
</dbReference>
<dbReference type="Gene3D" id="1.25.40.10">
    <property type="entry name" value="Tetratricopeptide repeat domain"/>
    <property type="match status" value="1"/>
</dbReference>
<dbReference type="GO" id="GO:0060090">
    <property type="term" value="F:molecular adaptor activity"/>
    <property type="evidence" value="ECO:0007669"/>
    <property type="project" value="TreeGrafter"/>
</dbReference>
<evidence type="ECO:0000313" key="5">
    <source>
        <dbReference type="Proteomes" id="UP000003781"/>
    </source>
</evidence>
<dbReference type="eggNOG" id="COG0457">
    <property type="taxonomic scope" value="Bacteria"/>
</dbReference>
<dbReference type="RefSeq" id="WP_008277919.1">
    <property type="nucleotide sequence ID" value="NZ_AAXW01000059.1"/>
</dbReference>
<gene>
    <name evidence="4" type="ORF">CY0110_10937</name>
</gene>
<dbReference type="PANTHER" id="PTHR45831:SF2">
    <property type="entry name" value="LD24721P"/>
    <property type="match status" value="1"/>
</dbReference>
<sequence>MKSSKIDQLLQDLKKTDEVARQRATNELWQLWFGQKGEIGRDLLRRSQFFLEAGNFEKAEELLTETIQNYPDFAEAWNRRAVVYFSQEKYQQARKDCEQVIQIIPYHFGALHGLGLCLLALGKYREAIAAFRKALEVQPHALINQKLILECTALL</sequence>
<reference evidence="4 5" key="1">
    <citation type="submission" date="2007-03" db="EMBL/GenBank/DDBJ databases">
        <authorList>
            <person name="Stal L."/>
            <person name="Ferriera S."/>
            <person name="Johnson J."/>
            <person name="Kravitz S."/>
            <person name="Beeson K."/>
            <person name="Sutton G."/>
            <person name="Rogers Y.-H."/>
            <person name="Friedman R."/>
            <person name="Frazier M."/>
            <person name="Venter J.C."/>
        </authorList>
    </citation>
    <scope>NUCLEOTIDE SEQUENCE [LARGE SCALE GENOMIC DNA]</scope>
    <source>
        <strain evidence="4 5">CCY0110</strain>
    </source>
</reference>
<dbReference type="SMART" id="SM00028">
    <property type="entry name" value="TPR"/>
    <property type="match status" value="3"/>
</dbReference>
<dbReference type="OrthoDB" id="9815010at2"/>
<keyword evidence="1" id="KW-0677">Repeat</keyword>
<keyword evidence="5" id="KW-1185">Reference proteome</keyword>
<dbReference type="PANTHER" id="PTHR45831">
    <property type="entry name" value="LD24721P"/>
    <property type="match status" value="1"/>
</dbReference>
<dbReference type="Proteomes" id="UP000003781">
    <property type="component" value="Unassembled WGS sequence"/>
</dbReference>
<evidence type="ECO:0000313" key="4">
    <source>
        <dbReference type="EMBL" id="EAZ88957.1"/>
    </source>
</evidence>